<protein>
    <recommendedName>
        <fullName evidence="4">DUF2802 domain-containing protein</fullName>
    </recommendedName>
</protein>
<dbReference type="Proteomes" id="UP001238088">
    <property type="component" value="Unassembled WGS sequence"/>
</dbReference>
<feature type="transmembrane region" description="Helical" evidence="1">
    <location>
        <begin position="7"/>
        <end position="28"/>
    </location>
</feature>
<reference evidence="2 3" key="1">
    <citation type="submission" date="2023-07" db="EMBL/GenBank/DDBJ databases">
        <title>Genomic Encyclopedia of Type Strains, Phase IV (KMG-IV): sequencing the most valuable type-strain genomes for metagenomic binning, comparative biology and taxonomic classification.</title>
        <authorList>
            <person name="Goeker M."/>
        </authorList>
    </citation>
    <scope>NUCLEOTIDE SEQUENCE [LARGE SCALE GENOMIC DNA]</scope>
    <source>
        <strain evidence="2 3">DSM 23494</strain>
    </source>
</reference>
<keyword evidence="1" id="KW-0472">Membrane</keyword>
<keyword evidence="3" id="KW-1185">Reference proteome</keyword>
<dbReference type="EMBL" id="JAUSUB010000004">
    <property type="protein sequence ID" value="MDQ0269449.1"/>
    <property type="molecule type" value="Genomic_DNA"/>
</dbReference>
<evidence type="ECO:0000313" key="2">
    <source>
        <dbReference type="EMBL" id="MDQ0269449.1"/>
    </source>
</evidence>
<organism evidence="2 3">
    <name type="scientific">Cytobacillus purgationiresistens</name>
    <dbReference type="NCBI Taxonomy" id="863449"/>
    <lineage>
        <taxon>Bacteria</taxon>
        <taxon>Bacillati</taxon>
        <taxon>Bacillota</taxon>
        <taxon>Bacilli</taxon>
        <taxon>Bacillales</taxon>
        <taxon>Bacillaceae</taxon>
        <taxon>Cytobacillus</taxon>
    </lineage>
</organism>
<keyword evidence="1" id="KW-1133">Transmembrane helix</keyword>
<gene>
    <name evidence="2" type="ORF">J2S17_001320</name>
</gene>
<evidence type="ECO:0000256" key="1">
    <source>
        <dbReference type="SAM" id="Phobius"/>
    </source>
</evidence>
<comment type="caution">
    <text evidence="2">The sequence shown here is derived from an EMBL/GenBank/DDBJ whole genome shotgun (WGS) entry which is preliminary data.</text>
</comment>
<sequence length="132" mass="15042">MIEVIKLLYVLGGLLLFSISLLLLSIFLKDPYKALQDELEQMSILHIQEMYGIKKKIKIIEEELLTDDTPLPTSVSTHNEPNKKEVHAIIKNQVLLLAKQGRTVEQIAVQSSLTVEDVKRILTEKMFRGESL</sequence>
<evidence type="ECO:0000313" key="3">
    <source>
        <dbReference type="Proteomes" id="UP001238088"/>
    </source>
</evidence>
<dbReference type="RefSeq" id="WP_307473015.1">
    <property type="nucleotide sequence ID" value="NZ_JAUSUB010000004.1"/>
</dbReference>
<accession>A0ABU0AF18</accession>
<keyword evidence="1" id="KW-0812">Transmembrane</keyword>
<proteinExistence type="predicted"/>
<name>A0ABU0AF18_9BACI</name>
<evidence type="ECO:0008006" key="4">
    <source>
        <dbReference type="Google" id="ProtNLM"/>
    </source>
</evidence>